<gene>
    <name evidence="2" type="ORF">NECAME_06010</name>
</gene>
<evidence type="ECO:0000256" key="1">
    <source>
        <dbReference type="SAM" id="Phobius"/>
    </source>
</evidence>
<dbReference type="OrthoDB" id="5857364at2759"/>
<dbReference type="SUPFAM" id="SSF81321">
    <property type="entry name" value="Family A G protein-coupled receptor-like"/>
    <property type="match status" value="1"/>
</dbReference>
<dbReference type="PANTHER" id="PTHR22718:SF25">
    <property type="entry name" value="G-PROTEIN COUPLED RECEPTORS FAMILY 1 PROFILE DOMAIN-CONTAINING PROTEIN"/>
    <property type="match status" value="1"/>
</dbReference>
<reference evidence="3" key="1">
    <citation type="journal article" date="2014" name="Nat. Genet.">
        <title>Genome of the human hookworm Necator americanus.</title>
        <authorList>
            <person name="Tang Y.T."/>
            <person name="Gao X."/>
            <person name="Rosa B.A."/>
            <person name="Abubucker S."/>
            <person name="Hallsworth-Pepin K."/>
            <person name="Martin J."/>
            <person name="Tyagi R."/>
            <person name="Heizer E."/>
            <person name="Zhang X."/>
            <person name="Bhonagiri-Palsikar V."/>
            <person name="Minx P."/>
            <person name="Warren W.C."/>
            <person name="Wang Q."/>
            <person name="Zhan B."/>
            <person name="Hotez P.J."/>
            <person name="Sternberg P.W."/>
            <person name="Dougall A."/>
            <person name="Gaze S.T."/>
            <person name="Mulvenna J."/>
            <person name="Sotillo J."/>
            <person name="Ranganathan S."/>
            <person name="Rabelo E.M."/>
            <person name="Wilson R.K."/>
            <person name="Felgner P.L."/>
            <person name="Bethony J."/>
            <person name="Hawdon J.M."/>
            <person name="Gasser R.B."/>
            <person name="Loukas A."/>
            <person name="Mitreva M."/>
        </authorList>
    </citation>
    <scope>NUCLEOTIDE SEQUENCE [LARGE SCALE GENOMIC DNA]</scope>
</reference>
<keyword evidence="1" id="KW-0812">Transmembrane</keyword>
<organism evidence="2 3">
    <name type="scientific">Necator americanus</name>
    <name type="common">Human hookworm</name>
    <dbReference type="NCBI Taxonomy" id="51031"/>
    <lineage>
        <taxon>Eukaryota</taxon>
        <taxon>Metazoa</taxon>
        <taxon>Ecdysozoa</taxon>
        <taxon>Nematoda</taxon>
        <taxon>Chromadorea</taxon>
        <taxon>Rhabditida</taxon>
        <taxon>Rhabditina</taxon>
        <taxon>Rhabditomorpha</taxon>
        <taxon>Strongyloidea</taxon>
        <taxon>Ancylostomatidae</taxon>
        <taxon>Bunostominae</taxon>
        <taxon>Necator</taxon>
    </lineage>
</organism>
<keyword evidence="3" id="KW-1185">Reference proteome</keyword>
<evidence type="ECO:0008006" key="4">
    <source>
        <dbReference type="Google" id="ProtNLM"/>
    </source>
</evidence>
<accession>W2TXD7</accession>
<evidence type="ECO:0000313" key="2">
    <source>
        <dbReference type="EMBL" id="ETN86304.1"/>
    </source>
</evidence>
<dbReference type="AlphaFoldDB" id="W2TXD7"/>
<evidence type="ECO:0000313" key="3">
    <source>
        <dbReference type="Proteomes" id="UP000053676"/>
    </source>
</evidence>
<protein>
    <recommendedName>
        <fullName evidence="4">G-protein coupled receptors family 1 profile domain-containing protein</fullName>
    </recommendedName>
</protein>
<dbReference type="PANTHER" id="PTHR22718">
    <property type="entry name" value="SERPENTINE RECEPTOR, CLASS X"/>
    <property type="match status" value="1"/>
</dbReference>
<feature type="transmembrane region" description="Helical" evidence="1">
    <location>
        <begin position="67"/>
        <end position="89"/>
    </location>
</feature>
<sequence>MMNFIFHQMLFLFPIVLYLVMRYESYALPIVIFVLYICLFVFLRLNLPSFQNSSQTSLIHRKTEINLLIQAVVIAVFLELQTLSFSFLPKVGTGYNKYYSSLAQNVISILNNSINPYVYFLINKQIRREMIIVVCGRRFAARGRGKTVTKVYDLTNL</sequence>
<feature type="transmembrane region" description="Helical" evidence="1">
    <location>
        <begin position="27"/>
        <end position="47"/>
    </location>
</feature>
<dbReference type="KEGG" id="nai:NECAME_06010"/>
<feature type="transmembrane region" description="Helical" evidence="1">
    <location>
        <begin position="5"/>
        <end position="21"/>
    </location>
</feature>
<proteinExistence type="predicted"/>
<dbReference type="Proteomes" id="UP000053676">
    <property type="component" value="Unassembled WGS sequence"/>
</dbReference>
<dbReference type="EMBL" id="KI657580">
    <property type="protein sequence ID" value="ETN86304.1"/>
    <property type="molecule type" value="Genomic_DNA"/>
</dbReference>
<dbReference type="Gene3D" id="1.20.1070.10">
    <property type="entry name" value="Rhodopsin 7-helix transmembrane proteins"/>
    <property type="match status" value="1"/>
</dbReference>
<name>W2TXD7_NECAM</name>
<keyword evidence="1" id="KW-0472">Membrane</keyword>
<keyword evidence="1" id="KW-1133">Transmembrane helix</keyword>